<proteinExistence type="predicted"/>
<dbReference type="AlphaFoldDB" id="A0A428PJ75"/>
<feature type="domain" description="Luciferase" evidence="1">
    <location>
        <begin position="231"/>
        <end position="298"/>
    </location>
</feature>
<dbReference type="Pfam" id="PF17648">
    <property type="entry name" value="Luciferase"/>
    <property type="match status" value="1"/>
</dbReference>
<evidence type="ECO:0000313" key="3">
    <source>
        <dbReference type="Proteomes" id="UP000288168"/>
    </source>
</evidence>
<comment type="caution">
    <text evidence="2">The sequence shown here is derived from an EMBL/GenBank/DDBJ whole genome shotgun (WGS) entry which is preliminary data.</text>
</comment>
<protein>
    <recommendedName>
        <fullName evidence="1">Luciferase domain-containing protein</fullName>
    </recommendedName>
</protein>
<dbReference type="InterPro" id="IPR048273">
    <property type="entry name" value="Luciferase"/>
</dbReference>
<evidence type="ECO:0000313" key="2">
    <source>
        <dbReference type="EMBL" id="RSL53070.1"/>
    </source>
</evidence>
<gene>
    <name evidence="2" type="ORF">CEP54_010589</name>
</gene>
<dbReference type="PANTHER" id="PTHR38695:SF1">
    <property type="entry name" value="AMINO ACID PERMEASE_ SLC12A DOMAIN-CONTAINING PROTEIN"/>
    <property type="match status" value="1"/>
</dbReference>
<keyword evidence="3" id="KW-1185">Reference proteome</keyword>
<dbReference type="InterPro" id="IPR040841">
    <property type="entry name" value="Luciferase_dom"/>
</dbReference>
<dbReference type="EMBL" id="NKCI01000127">
    <property type="protein sequence ID" value="RSL53070.1"/>
    <property type="molecule type" value="Genomic_DNA"/>
</dbReference>
<dbReference type="PANTHER" id="PTHR38695">
    <property type="entry name" value="AMINO ACID PERMEASE_ SLC12A DOMAIN-CONTAINING PROTEIN"/>
    <property type="match status" value="1"/>
</dbReference>
<organism evidence="2 3">
    <name type="scientific">Fusarium duplospermum</name>
    <dbReference type="NCBI Taxonomy" id="1325734"/>
    <lineage>
        <taxon>Eukaryota</taxon>
        <taxon>Fungi</taxon>
        <taxon>Dikarya</taxon>
        <taxon>Ascomycota</taxon>
        <taxon>Pezizomycotina</taxon>
        <taxon>Sordariomycetes</taxon>
        <taxon>Hypocreomycetidae</taxon>
        <taxon>Hypocreales</taxon>
        <taxon>Nectriaceae</taxon>
        <taxon>Fusarium</taxon>
        <taxon>Fusarium solani species complex</taxon>
    </lineage>
</organism>
<sequence>MMIGADFGFRTRQIRLSLRSESERSRTNVTNNPDFDNDGNVDSGSQILNMDSITMTSHFQSLFQRLARNQRIVATALAATFIGVPVLRAAALDYREYIKIGPGGVPYNVFGWLIQLCLRPITKEAFHTSCYDGARAIREAGPNASSAFLSKDDVPVRRSPRPEVGRWTVPSRQLTDLADEEMKKRYHEFLESLVSSSPSQLKIAQSFAEGRGPALFIASDDPLHPVAWWARKEITHMHVSDGSMHLNLAPKDAKLVLERGWGQRHPLSGRMLYTGLLMIYAPRGEEELEVVKGITRASIRFMLGEEA</sequence>
<evidence type="ECO:0000259" key="1">
    <source>
        <dbReference type="Pfam" id="PF17648"/>
    </source>
</evidence>
<dbReference type="STRING" id="1325734.A0A428PJ75"/>
<dbReference type="Proteomes" id="UP000288168">
    <property type="component" value="Unassembled WGS sequence"/>
</dbReference>
<name>A0A428PJ75_9HYPO</name>
<dbReference type="OrthoDB" id="5358398at2759"/>
<accession>A0A428PJ75</accession>
<reference evidence="2 3" key="1">
    <citation type="submission" date="2017-06" db="EMBL/GenBank/DDBJ databases">
        <title>Comparative genomic analysis of Ambrosia Fusariam Clade fungi.</title>
        <authorList>
            <person name="Stajich J.E."/>
            <person name="Carrillo J."/>
            <person name="Kijimoto T."/>
            <person name="Eskalen A."/>
            <person name="O'Donnell K."/>
            <person name="Kasson M."/>
        </authorList>
    </citation>
    <scope>NUCLEOTIDE SEQUENCE [LARGE SCALE GENOMIC DNA]</scope>
    <source>
        <strain evidence="2 3">NRRL62584</strain>
    </source>
</reference>